<name>A0ABP0YWK1_9ROSI</name>
<dbReference type="InterPro" id="IPR042197">
    <property type="entry name" value="Apaf_helical"/>
</dbReference>
<dbReference type="Pfam" id="PF23559">
    <property type="entry name" value="WHD_DRP"/>
    <property type="match status" value="1"/>
</dbReference>
<dbReference type="InterPro" id="IPR044974">
    <property type="entry name" value="Disease_R_plants"/>
</dbReference>
<dbReference type="Gene3D" id="1.10.8.430">
    <property type="entry name" value="Helical domain of apoptotic protease-activating factors"/>
    <property type="match status" value="1"/>
</dbReference>
<evidence type="ECO:0000313" key="4">
    <source>
        <dbReference type="Proteomes" id="UP001642487"/>
    </source>
</evidence>
<accession>A0ABP0YWK1</accession>
<dbReference type="PANTHER" id="PTHR23155">
    <property type="entry name" value="DISEASE RESISTANCE PROTEIN RP"/>
    <property type="match status" value="1"/>
</dbReference>
<sequence>MESTLFSHPLGKLSDEQFWSLFKKSANANDLTTSPEVKDIQEELVKRFGGVPLVARVLGGALKFEGVYERWVMPLRTTITTISSLQDEDLVLSTLKLSVDRLPSFLLKQCFAYCSNFPKGFKFKKEELIQMWMAQGFVQLQEGRNNKTMEENGEKYFNILLSRSLFQDVIKDDRRRITHCKMHDLIYEIACTISDSQKLQWEHIDLLLVPFLLKI</sequence>
<keyword evidence="1" id="KW-0677">Repeat</keyword>
<dbReference type="InterPro" id="IPR036388">
    <property type="entry name" value="WH-like_DNA-bd_sf"/>
</dbReference>
<dbReference type="EMBL" id="OZ021740">
    <property type="protein sequence ID" value="CAK9324917.1"/>
    <property type="molecule type" value="Genomic_DNA"/>
</dbReference>
<dbReference type="Gene3D" id="1.10.10.10">
    <property type="entry name" value="Winged helix-like DNA-binding domain superfamily/Winged helix DNA-binding domain"/>
    <property type="match status" value="1"/>
</dbReference>
<dbReference type="SUPFAM" id="SSF52540">
    <property type="entry name" value="P-loop containing nucleoside triphosphate hydrolases"/>
    <property type="match status" value="1"/>
</dbReference>
<gene>
    <name evidence="3" type="ORF">CITCOLO1_LOCUS17165</name>
</gene>
<dbReference type="InterPro" id="IPR027417">
    <property type="entry name" value="P-loop_NTPase"/>
</dbReference>
<dbReference type="InterPro" id="IPR058922">
    <property type="entry name" value="WHD_DRP"/>
</dbReference>
<dbReference type="Proteomes" id="UP001642487">
    <property type="component" value="Chromosome 6"/>
</dbReference>
<reference evidence="3 4" key="1">
    <citation type="submission" date="2024-03" db="EMBL/GenBank/DDBJ databases">
        <authorList>
            <person name="Gkanogiannis A."/>
            <person name="Becerra Lopez-Lavalle L."/>
        </authorList>
    </citation>
    <scope>NUCLEOTIDE SEQUENCE [LARGE SCALE GENOMIC DNA]</scope>
</reference>
<evidence type="ECO:0000259" key="2">
    <source>
        <dbReference type="Pfam" id="PF23559"/>
    </source>
</evidence>
<feature type="domain" description="Disease resistance protein winged helix" evidence="2">
    <location>
        <begin position="117"/>
        <end position="190"/>
    </location>
</feature>
<protein>
    <recommendedName>
        <fullName evidence="2">Disease resistance protein winged helix domain-containing protein</fullName>
    </recommendedName>
</protein>
<keyword evidence="4" id="KW-1185">Reference proteome</keyword>
<evidence type="ECO:0000313" key="3">
    <source>
        <dbReference type="EMBL" id="CAK9324917.1"/>
    </source>
</evidence>
<dbReference type="PANTHER" id="PTHR23155:SF1139">
    <property type="entry name" value="CC-NBS-LRR RESISTANCE PROTEIN"/>
    <property type="match status" value="1"/>
</dbReference>
<evidence type="ECO:0000256" key="1">
    <source>
        <dbReference type="ARBA" id="ARBA00022737"/>
    </source>
</evidence>
<organism evidence="3 4">
    <name type="scientific">Citrullus colocynthis</name>
    <name type="common">colocynth</name>
    <dbReference type="NCBI Taxonomy" id="252529"/>
    <lineage>
        <taxon>Eukaryota</taxon>
        <taxon>Viridiplantae</taxon>
        <taxon>Streptophyta</taxon>
        <taxon>Embryophyta</taxon>
        <taxon>Tracheophyta</taxon>
        <taxon>Spermatophyta</taxon>
        <taxon>Magnoliopsida</taxon>
        <taxon>eudicotyledons</taxon>
        <taxon>Gunneridae</taxon>
        <taxon>Pentapetalae</taxon>
        <taxon>rosids</taxon>
        <taxon>fabids</taxon>
        <taxon>Cucurbitales</taxon>
        <taxon>Cucurbitaceae</taxon>
        <taxon>Benincaseae</taxon>
        <taxon>Citrullus</taxon>
    </lineage>
</organism>
<proteinExistence type="predicted"/>